<evidence type="ECO:0008006" key="3">
    <source>
        <dbReference type="Google" id="ProtNLM"/>
    </source>
</evidence>
<gene>
    <name evidence="1" type="ORF">POL68_26850</name>
</gene>
<dbReference type="EMBL" id="JAQNDM010000002">
    <property type="protein sequence ID" value="MDC0712114.1"/>
    <property type="molecule type" value="Genomic_DNA"/>
</dbReference>
<reference evidence="1 2" key="1">
    <citation type="submission" date="2022-11" db="EMBL/GenBank/DDBJ databases">
        <title>Minimal conservation of predation-associated metabolite biosynthetic gene clusters underscores biosynthetic potential of Myxococcota including descriptions for ten novel species: Archangium lansinium sp. nov., Myxococcus landrumus sp. nov., Nannocystis bai.</title>
        <authorList>
            <person name="Ahearne A."/>
            <person name="Stevens C."/>
            <person name="Dowd S."/>
        </authorList>
    </citation>
    <scope>NUCLEOTIDE SEQUENCE [LARGE SCALE GENOMIC DNA]</scope>
    <source>
        <strain evidence="1 2">NCWAL01</strain>
    </source>
</reference>
<sequence>MTRAQPAVLKRMQWQSRSRVLPGMLLLGMTAGAVVACKTSGPQAERSTEQFLCRNRSPPSLTSPTIDLDCTGFLSGSTAICGVPGQQVTFKTTCKHPVVIQFTKPDTLFVGGPKTVTVPAGKTGTAQTLQQKSGEHCMYIGRYIERDCIDLKGAPSTGSLDVATSGGDDDEK</sequence>
<evidence type="ECO:0000313" key="1">
    <source>
        <dbReference type="EMBL" id="MDC0712114.1"/>
    </source>
</evidence>
<name>A0ABT5DEX3_9BACT</name>
<evidence type="ECO:0000313" key="2">
    <source>
        <dbReference type="Proteomes" id="UP001221838"/>
    </source>
</evidence>
<keyword evidence="2" id="KW-1185">Reference proteome</keyword>
<dbReference type="Proteomes" id="UP001221838">
    <property type="component" value="Unassembled WGS sequence"/>
</dbReference>
<protein>
    <recommendedName>
        <fullName evidence="3">Lipoprotein</fullName>
    </recommendedName>
</protein>
<dbReference type="RefSeq" id="WP_272142185.1">
    <property type="nucleotide sequence ID" value="NZ_JAQNDM010000002.1"/>
</dbReference>
<accession>A0ABT5DEX3</accession>
<proteinExistence type="predicted"/>
<organism evidence="1 2">
    <name type="scientific">Stigmatella ashevillensis</name>
    <dbReference type="NCBI Taxonomy" id="2995309"/>
    <lineage>
        <taxon>Bacteria</taxon>
        <taxon>Pseudomonadati</taxon>
        <taxon>Myxococcota</taxon>
        <taxon>Myxococcia</taxon>
        <taxon>Myxococcales</taxon>
        <taxon>Cystobacterineae</taxon>
        <taxon>Archangiaceae</taxon>
        <taxon>Stigmatella</taxon>
    </lineage>
</organism>
<comment type="caution">
    <text evidence="1">The sequence shown here is derived from an EMBL/GenBank/DDBJ whole genome shotgun (WGS) entry which is preliminary data.</text>
</comment>